<dbReference type="PANTHER" id="PTHR36195:SF6">
    <property type="entry name" value="SECRETED THAUMATIN-LIKE PROTEIN CALA"/>
    <property type="match status" value="1"/>
</dbReference>
<dbReference type="Gene3D" id="2.70.50.70">
    <property type="match status" value="1"/>
</dbReference>
<dbReference type="PANTHER" id="PTHR36195">
    <property type="entry name" value="DOMAIN PROTEIN, PUTATIVE (AFU_ORTHOLOGUE AFUA_5G01990)-RELATED-RELATED"/>
    <property type="match status" value="1"/>
</dbReference>
<name>A0ABR4I6Q5_9EURO</name>
<sequence>MYMNCAQVTVHADATAAHDDGRTVPDQPAPMRWADRPTIFVANVNAEGQCTTVENVEVNFPRPGPEAEGALSGPGFRCAGAATFLDGGNDPAPAVASGSTPTPSIGVVPSLAGASCSLTPSGTAAVTGNVMDPAFGVNIINNLDRNIHAWSVAREPGPERLIAARGGSYFEAWRTRDDNGGISIKLALEASQKSILQFEYSLVAALVYWDVSFIDLDRASDFITHGINMSTSDPQCPGLICRPGDQNCSSVYLEPDDNYAVRGCLRETNLTLSIGSWPE</sequence>
<evidence type="ECO:0000313" key="1">
    <source>
        <dbReference type="EMBL" id="KAL2823428.1"/>
    </source>
</evidence>
<accession>A0ABR4I6Q5</accession>
<dbReference type="EMBL" id="JBFXLU010000653">
    <property type="protein sequence ID" value="KAL2823428.1"/>
    <property type="molecule type" value="Genomic_DNA"/>
</dbReference>
<gene>
    <name evidence="1" type="ORF">BJY01DRAFT_256612</name>
</gene>
<organism evidence="1 2">
    <name type="scientific">Aspergillus pseudoustus</name>
    <dbReference type="NCBI Taxonomy" id="1810923"/>
    <lineage>
        <taxon>Eukaryota</taxon>
        <taxon>Fungi</taxon>
        <taxon>Dikarya</taxon>
        <taxon>Ascomycota</taxon>
        <taxon>Pezizomycotina</taxon>
        <taxon>Eurotiomycetes</taxon>
        <taxon>Eurotiomycetidae</taxon>
        <taxon>Eurotiales</taxon>
        <taxon>Aspergillaceae</taxon>
        <taxon>Aspergillus</taxon>
        <taxon>Aspergillus subgen. Nidulantes</taxon>
    </lineage>
</organism>
<dbReference type="InterPro" id="IPR006771">
    <property type="entry name" value="CetA-like"/>
</dbReference>
<reference evidence="1 2" key="1">
    <citation type="submission" date="2024-07" db="EMBL/GenBank/DDBJ databases">
        <title>Section-level genome sequencing and comparative genomics of Aspergillus sections Usti and Cavernicolus.</title>
        <authorList>
            <consortium name="Lawrence Berkeley National Laboratory"/>
            <person name="Nybo J.L."/>
            <person name="Vesth T.C."/>
            <person name="Theobald S."/>
            <person name="Frisvad J.C."/>
            <person name="Larsen T.O."/>
            <person name="Kjaerboelling I."/>
            <person name="Rothschild-Mancinelli K."/>
            <person name="Lyhne E.K."/>
            <person name="Kogle M.E."/>
            <person name="Barry K."/>
            <person name="Clum A."/>
            <person name="Na H."/>
            <person name="Ledsgaard L."/>
            <person name="Lin J."/>
            <person name="Lipzen A."/>
            <person name="Kuo A."/>
            <person name="Riley R."/>
            <person name="Mondo S."/>
            <person name="Labutti K."/>
            <person name="Haridas S."/>
            <person name="Pangalinan J."/>
            <person name="Salamov A.A."/>
            <person name="Simmons B.A."/>
            <person name="Magnuson J.K."/>
            <person name="Chen J."/>
            <person name="Drula E."/>
            <person name="Henrissat B."/>
            <person name="Wiebenga A."/>
            <person name="Lubbers R.J."/>
            <person name="Gomes A.C."/>
            <person name="Makela M.R."/>
            <person name="Stajich J."/>
            <person name="Grigoriev I.V."/>
            <person name="Mortensen U.H."/>
            <person name="De Vries R.P."/>
            <person name="Baker S.E."/>
            <person name="Andersen M.R."/>
        </authorList>
    </citation>
    <scope>NUCLEOTIDE SEQUENCE [LARGE SCALE GENOMIC DNA]</scope>
    <source>
        <strain evidence="1 2">CBS 123904</strain>
    </source>
</reference>
<keyword evidence="2" id="KW-1185">Reference proteome</keyword>
<protein>
    <submittedName>
        <fullName evidence="1">Uncharacterized protein</fullName>
    </submittedName>
</protein>
<dbReference type="Proteomes" id="UP001610446">
    <property type="component" value="Unassembled WGS sequence"/>
</dbReference>
<dbReference type="Pfam" id="PF04681">
    <property type="entry name" value="Bys1"/>
    <property type="match status" value="1"/>
</dbReference>
<comment type="caution">
    <text evidence="1">The sequence shown here is derived from an EMBL/GenBank/DDBJ whole genome shotgun (WGS) entry which is preliminary data.</text>
</comment>
<evidence type="ECO:0000313" key="2">
    <source>
        <dbReference type="Proteomes" id="UP001610446"/>
    </source>
</evidence>
<proteinExistence type="predicted"/>